<protein>
    <recommendedName>
        <fullName evidence="4">DUF2884 family protein</fullName>
    </recommendedName>
</protein>
<dbReference type="RefSeq" id="WP_172437325.1">
    <property type="nucleotide sequence ID" value="NZ_AP014940.1"/>
</dbReference>
<dbReference type="Proteomes" id="UP000218824">
    <property type="component" value="Chromosome"/>
</dbReference>
<organism evidence="2 3">
    <name type="scientific">Lysobacter enzymogenes</name>
    <dbReference type="NCBI Taxonomy" id="69"/>
    <lineage>
        <taxon>Bacteria</taxon>
        <taxon>Pseudomonadati</taxon>
        <taxon>Pseudomonadota</taxon>
        <taxon>Gammaproteobacteria</taxon>
        <taxon>Lysobacterales</taxon>
        <taxon>Lysobacteraceae</taxon>
        <taxon>Lysobacter</taxon>
    </lineage>
</organism>
<evidence type="ECO:0000313" key="2">
    <source>
        <dbReference type="EMBL" id="BAV99758.1"/>
    </source>
</evidence>
<dbReference type="KEGG" id="lem:LEN_4271"/>
<evidence type="ECO:0008006" key="4">
    <source>
        <dbReference type="Google" id="ProtNLM"/>
    </source>
</evidence>
<reference evidence="2 3" key="1">
    <citation type="journal article" date="2017" name="DNA Res.">
        <title>Complete genome sequence and expression profile of the commercial lytic enzyme producer Lysobacter enzymogenes M497-1.</title>
        <authorList>
            <person name="Takami H."/>
            <person name="Toyoda A."/>
            <person name="Uchiyama I."/>
            <person name="Itoh T."/>
            <person name="Takaki Y."/>
            <person name="Arai W."/>
            <person name="Nishi S."/>
            <person name="Kawai M."/>
            <person name="Shinya K."/>
            <person name="Ikeda H."/>
        </authorList>
    </citation>
    <scope>NUCLEOTIDE SEQUENCE [LARGE SCALE GENOMIC DNA]</scope>
    <source>
        <strain evidence="2 3">M497-1</strain>
    </source>
</reference>
<name>A0AAU9AVX1_LYSEN</name>
<keyword evidence="1" id="KW-0732">Signal</keyword>
<evidence type="ECO:0000256" key="1">
    <source>
        <dbReference type="SAM" id="SignalP"/>
    </source>
</evidence>
<dbReference type="InterPro" id="IPR021307">
    <property type="entry name" value="DUF2884"/>
</dbReference>
<proteinExistence type="predicted"/>
<dbReference type="AlphaFoldDB" id="A0AAU9AVX1"/>
<feature type="chain" id="PRO_5043459790" description="DUF2884 family protein" evidence="1">
    <location>
        <begin position="29"/>
        <end position="264"/>
    </location>
</feature>
<accession>A0AAU9AVX1</accession>
<dbReference type="PROSITE" id="PS51257">
    <property type="entry name" value="PROKAR_LIPOPROTEIN"/>
    <property type="match status" value="1"/>
</dbReference>
<sequence length="264" mass="28493">MPSRPPFRLPYRLAAAAAAMLACGAAFADVKVDGHCEIDSPYQLTLNERSLILTRQDGEPKALVMRQGRLFVDDRWVALSADDSRRLAEFERGARAAMPETQAIAREAADIALIALGEVAAKLGNHPDRTQAKVAQARKQLDASLRDAIGPTRFSGKLLGDGIGKAVGEAVPLVIGDLVGGAVSAALSGDAQRFQQLDNLDAQIEAAVQPRADALGRRSDRLCRRMLDLDALENALSYRFDGRALDLVRVEFKPEDAAPRDGKR</sequence>
<dbReference type="EMBL" id="AP014940">
    <property type="protein sequence ID" value="BAV99758.1"/>
    <property type="molecule type" value="Genomic_DNA"/>
</dbReference>
<gene>
    <name evidence="2" type="ORF">LEN_4271</name>
</gene>
<dbReference type="Pfam" id="PF11101">
    <property type="entry name" value="DUF2884"/>
    <property type="match status" value="1"/>
</dbReference>
<evidence type="ECO:0000313" key="3">
    <source>
        <dbReference type="Proteomes" id="UP000218824"/>
    </source>
</evidence>
<dbReference type="GeneID" id="83066062"/>
<feature type="signal peptide" evidence="1">
    <location>
        <begin position="1"/>
        <end position="28"/>
    </location>
</feature>